<comment type="caution">
    <text evidence="2">The sequence shown here is derived from an EMBL/GenBank/DDBJ whole genome shotgun (WGS) entry which is preliminary data.</text>
</comment>
<organism evidence="2 3">
    <name type="scientific">Exocentrus adspersus</name>
    <dbReference type="NCBI Taxonomy" id="1586481"/>
    <lineage>
        <taxon>Eukaryota</taxon>
        <taxon>Metazoa</taxon>
        <taxon>Ecdysozoa</taxon>
        <taxon>Arthropoda</taxon>
        <taxon>Hexapoda</taxon>
        <taxon>Insecta</taxon>
        <taxon>Pterygota</taxon>
        <taxon>Neoptera</taxon>
        <taxon>Endopterygota</taxon>
        <taxon>Coleoptera</taxon>
        <taxon>Polyphaga</taxon>
        <taxon>Cucujiformia</taxon>
        <taxon>Chrysomeloidea</taxon>
        <taxon>Cerambycidae</taxon>
        <taxon>Lamiinae</taxon>
        <taxon>Acanthocinini</taxon>
        <taxon>Exocentrus</taxon>
    </lineage>
</organism>
<dbReference type="Proteomes" id="UP001159042">
    <property type="component" value="Unassembled WGS sequence"/>
</dbReference>
<feature type="non-terminal residue" evidence="2">
    <location>
        <position position="1"/>
    </location>
</feature>
<dbReference type="PANTHER" id="PTHR46599">
    <property type="entry name" value="PIGGYBAC TRANSPOSABLE ELEMENT-DERIVED PROTEIN 4"/>
    <property type="match status" value="1"/>
</dbReference>
<sequence>NTSIDFFNLLVTDELLELIARETNIYAEEVFLSGATKEKSRITRWKDVTVEELRIFIGLVLHLGTIRLNRLQDYWKTHRLFNLPAFKNYMSRDRFMLIFRCLHFSKNPLPGQEKSTDSLYKIRPLIDYFNSRMSDVYYPGKELSLDESMVLWRDRLIFRQYIKNKRHKYGVKLYLLTEPDGIVQKFAVYTGTGTIHKQEVKKPKAVVEYNNFMGGIDRKDQMMAYYPCERKTMRLYKKLGIHIIYMSLINSFFIYKKFMLERQVLEKLLPETEGPSIEKNQMPAKHVPKKILKPDRGKHMHIEDAQFVTKIR</sequence>
<dbReference type="AlphaFoldDB" id="A0AAV8VA15"/>
<dbReference type="Pfam" id="PF13843">
    <property type="entry name" value="DDE_Tnp_1_7"/>
    <property type="match status" value="2"/>
</dbReference>
<reference evidence="2 3" key="1">
    <citation type="journal article" date="2023" name="Insect Mol. Biol.">
        <title>Genome sequencing provides insights into the evolution of gene families encoding plant cell wall-degrading enzymes in longhorned beetles.</title>
        <authorList>
            <person name="Shin N.R."/>
            <person name="Okamura Y."/>
            <person name="Kirsch R."/>
            <person name="Pauchet Y."/>
        </authorList>
    </citation>
    <scope>NUCLEOTIDE SEQUENCE [LARGE SCALE GENOMIC DNA]</scope>
    <source>
        <strain evidence="2">EAD_L_NR</strain>
    </source>
</reference>
<name>A0AAV8VA15_9CUCU</name>
<dbReference type="InterPro" id="IPR029526">
    <property type="entry name" value="PGBD"/>
</dbReference>
<protein>
    <recommendedName>
        <fullName evidence="1">PiggyBac transposable element-derived protein domain-containing protein</fullName>
    </recommendedName>
</protein>
<evidence type="ECO:0000313" key="2">
    <source>
        <dbReference type="EMBL" id="KAJ8910822.1"/>
    </source>
</evidence>
<gene>
    <name evidence="2" type="ORF">NQ315_004682</name>
</gene>
<dbReference type="PANTHER" id="PTHR46599:SF3">
    <property type="entry name" value="PIGGYBAC TRANSPOSABLE ELEMENT-DERIVED PROTEIN 4"/>
    <property type="match status" value="1"/>
</dbReference>
<feature type="domain" description="PiggyBac transposable element-derived protein" evidence="1">
    <location>
        <begin position="3"/>
        <end position="194"/>
    </location>
</feature>
<accession>A0AAV8VA15</accession>
<feature type="domain" description="PiggyBac transposable element-derived protein" evidence="1">
    <location>
        <begin position="197"/>
        <end position="252"/>
    </location>
</feature>
<proteinExistence type="predicted"/>
<keyword evidence="3" id="KW-1185">Reference proteome</keyword>
<dbReference type="EMBL" id="JANEYG010000240">
    <property type="protein sequence ID" value="KAJ8910822.1"/>
    <property type="molecule type" value="Genomic_DNA"/>
</dbReference>
<evidence type="ECO:0000259" key="1">
    <source>
        <dbReference type="Pfam" id="PF13843"/>
    </source>
</evidence>
<evidence type="ECO:0000313" key="3">
    <source>
        <dbReference type="Proteomes" id="UP001159042"/>
    </source>
</evidence>